<keyword evidence="4 8" id="KW-0812">Transmembrane</keyword>
<feature type="transmembrane region" description="Helical" evidence="8">
    <location>
        <begin position="83"/>
        <end position="102"/>
    </location>
</feature>
<reference evidence="10 11" key="1">
    <citation type="submission" date="2018-12" db="EMBL/GenBank/DDBJ databases">
        <authorList>
            <person name="Li F."/>
        </authorList>
    </citation>
    <scope>NUCLEOTIDE SEQUENCE [LARGE SCALE GENOMIC DNA]</scope>
    <source>
        <strain evidence="10 11">11W25H-1</strain>
    </source>
</reference>
<dbReference type="PANTHER" id="PTHR42718">
    <property type="entry name" value="MAJOR FACILITATOR SUPERFAMILY MULTIDRUG TRANSPORTER MFSC"/>
    <property type="match status" value="1"/>
</dbReference>
<dbReference type="RefSeq" id="WP_128493578.1">
    <property type="nucleotide sequence ID" value="NZ_RZNB01000001.1"/>
</dbReference>
<keyword evidence="5 8" id="KW-1133">Transmembrane helix</keyword>
<proteinExistence type="predicted"/>
<comment type="subcellular location">
    <subcellularLocation>
        <location evidence="1">Cell membrane</location>
        <topology evidence="1">Multi-pass membrane protein</topology>
    </subcellularLocation>
</comment>
<feature type="transmembrane region" description="Helical" evidence="8">
    <location>
        <begin position="55"/>
        <end position="71"/>
    </location>
</feature>
<dbReference type="InterPro" id="IPR011701">
    <property type="entry name" value="MFS"/>
</dbReference>
<feature type="transmembrane region" description="Helical" evidence="8">
    <location>
        <begin position="301"/>
        <end position="320"/>
    </location>
</feature>
<feature type="transmembrane region" description="Helical" evidence="8">
    <location>
        <begin position="360"/>
        <end position="387"/>
    </location>
</feature>
<feature type="transmembrane region" description="Helical" evidence="8">
    <location>
        <begin position="17"/>
        <end position="43"/>
    </location>
</feature>
<keyword evidence="6 8" id="KW-0472">Membrane</keyword>
<feature type="transmembrane region" description="Helical" evidence="8">
    <location>
        <begin position="234"/>
        <end position="251"/>
    </location>
</feature>
<evidence type="ECO:0000259" key="9">
    <source>
        <dbReference type="PROSITE" id="PS50850"/>
    </source>
</evidence>
<keyword evidence="3" id="KW-1003">Cell membrane</keyword>
<evidence type="ECO:0000313" key="10">
    <source>
        <dbReference type="EMBL" id="RWZ52735.1"/>
    </source>
</evidence>
<dbReference type="NCBIfam" id="TIGR00711">
    <property type="entry name" value="efflux_EmrB"/>
    <property type="match status" value="1"/>
</dbReference>
<dbReference type="CDD" id="cd17321">
    <property type="entry name" value="MFS_MMR_MDR_like"/>
    <property type="match status" value="1"/>
</dbReference>
<dbReference type="AlphaFoldDB" id="A0A444PXY9"/>
<evidence type="ECO:0000256" key="6">
    <source>
        <dbReference type="ARBA" id="ARBA00023136"/>
    </source>
</evidence>
<feature type="region of interest" description="Disordered" evidence="7">
    <location>
        <begin position="457"/>
        <end position="486"/>
    </location>
</feature>
<organism evidence="10 11">
    <name type="scientific">Labedella phragmitis</name>
    <dbReference type="NCBI Taxonomy" id="2498849"/>
    <lineage>
        <taxon>Bacteria</taxon>
        <taxon>Bacillati</taxon>
        <taxon>Actinomycetota</taxon>
        <taxon>Actinomycetes</taxon>
        <taxon>Micrococcales</taxon>
        <taxon>Microbacteriaceae</taxon>
        <taxon>Labedella</taxon>
    </lineage>
</organism>
<gene>
    <name evidence="10" type="ORF">ELQ90_01970</name>
</gene>
<dbReference type="Proteomes" id="UP000288547">
    <property type="component" value="Unassembled WGS sequence"/>
</dbReference>
<evidence type="ECO:0000256" key="4">
    <source>
        <dbReference type="ARBA" id="ARBA00022692"/>
    </source>
</evidence>
<evidence type="ECO:0000256" key="7">
    <source>
        <dbReference type="SAM" id="MobiDB-lite"/>
    </source>
</evidence>
<evidence type="ECO:0000256" key="5">
    <source>
        <dbReference type="ARBA" id="ARBA00022989"/>
    </source>
</evidence>
<evidence type="ECO:0000256" key="1">
    <source>
        <dbReference type="ARBA" id="ARBA00004651"/>
    </source>
</evidence>
<dbReference type="InterPro" id="IPR020846">
    <property type="entry name" value="MFS_dom"/>
</dbReference>
<feature type="compositionally biased region" description="Polar residues" evidence="7">
    <location>
        <begin position="462"/>
        <end position="476"/>
    </location>
</feature>
<name>A0A444PXY9_9MICO</name>
<dbReference type="OrthoDB" id="7375466at2"/>
<protein>
    <submittedName>
        <fullName evidence="10">DHA2 family efflux MFS transporter permease subunit</fullName>
    </submittedName>
</protein>
<dbReference type="GO" id="GO:0005886">
    <property type="term" value="C:plasma membrane"/>
    <property type="evidence" value="ECO:0007669"/>
    <property type="project" value="UniProtKB-SubCell"/>
</dbReference>
<dbReference type="InterPro" id="IPR036259">
    <property type="entry name" value="MFS_trans_sf"/>
</dbReference>
<feature type="transmembrane region" description="Helical" evidence="8">
    <location>
        <begin position="142"/>
        <end position="163"/>
    </location>
</feature>
<sequence>MTDPRPVLVDTTAQRRVLVVAILASFVAFLDGSIVNVALPAIVDELGGGITLQQWVVDSYLLTLGALILLAGSLSDALGRGRILMIGLVWFGITSLACAAAPTGELLIAARALQGAAGALLVPSSLAIIISTFSGAAQGRAIGMWTAWTGTAAIIGPLLGGILVDTTSWRLIFGINVLPILVTLFLLRRIPEDPVLESRSRIDVLGAILGAVGLGGPVFALIEQPRLGFDHPAVWLSLVVGVASFIAFLWWERRIPHPMLPPSVFRYRNFSMGNIATAFIYGALSFGFFVLAIYLQQVAGFSATLAGFATLPPTLVMLFLSSRIGSLAGRLGPRLFMTVGPLVGAAGYVLLLTIGDPVDYWWQILPGLLVFGLGLAITVAPLTSAILGAPPAEQAGIASAVNNAVSRVAGLIAIACVGFVVGSTLDLGALHRALVVTAVLLALGGIVSWCGIRNPAAPDTVPTKTPPTGVSSSATGDASDARTDEA</sequence>
<feature type="domain" description="Major facilitator superfamily (MFS) profile" evidence="9">
    <location>
        <begin position="17"/>
        <end position="456"/>
    </location>
</feature>
<dbReference type="PANTHER" id="PTHR42718:SF42">
    <property type="entry name" value="EXPORT PROTEIN"/>
    <property type="match status" value="1"/>
</dbReference>
<dbReference type="Pfam" id="PF07690">
    <property type="entry name" value="MFS_1"/>
    <property type="match status" value="1"/>
</dbReference>
<dbReference type="Gene3D" id="1.20.1250.20">
    <property type="entry name" value="MFS general substrate transporter like domains"/>
    <property type="match status" value="1"/>
</dbReference>
<feature type="transmembrane region" description="Helical" evidence="8">
    <location>
        <begin position="332"/>
        <end position="354"/>
    </location>
</feature>
<dbReference type="GO" id="GO:0022857">
    <property type="term" value="F:transmembrane transporter activity"/>
    <property type="evidence" value="ECO:0007669"/>
    <property type="project" value="InterPro"/>
</dbReference>
<dbReference type="SUPFAM" id="SSF103473">
    <property type="entry name" value="MFS general substrate transporter"/>
    <property type="match status" value="1"/>
</dbReference>
<evidence type="ECO:0000313" key="11">
    <source>
        <dbReference type="Proteomes" id="UP000288547"/>
    </source>
</evidence>
<evidence type="ECO:0000256" key="3">
    <source>
        <dbReference type="ARBA" id="ARBA00022475"/>
    </source>
</evidence>
<accession>A0A444PXY9</accession>
<evidence type="ECO:0000256" key="8">
    <source>
        <dbReference type="SAM" id="Phobius"/>
    </source>
</evidence>
<feature type="transmembrane region" description="Helical" evidence="8">
    <location>
        <begin position="108"/>
        <end position="130"/>
    </location>
</feature>
<feature type="transmembrane region" description="Helical" evidence="8">
    <location>
        <begin position="169"/>
        <end position="190"/>
    </location>
</feature>
<dbReference type="InterPro" id="IPR004638">
    <property type="entry name" value="EmrB-like"/>
</dbReference>
<comment type="caution">
    <text evidence="10">The sequence shown here is derived from an EMBL/GenBank/DDBJ whole genome shotgun (WGS) entry which is preliminary data.</text>
</comment>
<keyword evidence="2" id="KW-0813">Transport</keyword>
<dbReference type="EMBL" id="RZNB01000001">
    <property type="protein sequence ID" value="RWZ52735.1"/>
    <property type="molecule type" value="Genomic_DNA"/>
</dbReference>
<feature type="transmembrane region" description="Helical" evidence="8">
    <location>
        <begin position="433"/>
        <end position="452"/>
    </location>
</feature>
<feature type="transmembrane region" description="Helical" evidence="8">
    <location>
        <begin position="408"/>
        <end position="427"/>
    </location>
</feature>
<keyword evidence="11" id="KW-1185">Reference proteome</keyword>
<feature type="transmembrane region" description="Helical" evidence="8">
    <location>
        <begin position="272"/>
        <end position="295"/>
    </location>
</feature>
<feature type="transmembrane region" description="Helical" evidence="8">
    <location>
        <begin position="202"/>
        <end position="222"/>
    </location>
</feature>
<dbReference type="Gene3D" id="1.20.1720.10">
    <property type="entry name" value="Multidrug resistance protein D"/>
    <property type="match status" value="1"/>
</dbReference>
<evidence type="ECO:0000256" key="2">
    <source>
        <dbReference type="ARBA" id="ARBA00022448"/>
    </source>
</evidence>
<dbReference type="PROSITE" id="PS50850">
    <property type="entry name" value="MFS"/>
    <property type="match status" value="1"/>
</dbReference>